<dbReference type="VEuPathDB" id="AmoebaDB:DDB_G0283399"/>
<keyword evidence="7" id="KW-1185">Reference proteome</keyword>
<protein>
    <recommendedName>
        <fullName evidence="2">peptidylprolyl isomerase</fullName>
        <ecNumber evidence="2">5.2.1.8</ecNumber>
    </recommendedName>
</protein>
<feature type="repeat" description="TPR" evidence="5">
    <location>
        <begin position="116"/>
        <end position="149"/>
    </location>
</feature>
<accession>Q54R57</accession>
<comment type="catalytic activity">
    <reaction evidence="1">
        <text>[protein]-peptidylproline (omega=180) = [protein]-peptidylproline (omega=0)</text>
        <dbReference type="Rhea" id="RHEA:16237"/>
        <dbReference type="Rhea" id="RHEA-COMP:10747"/>
        <dbReference type="Rhea" id="RHEA-COMP:10748"/>
        <dbReference type="ChEBI" id="CHEBI:83833"/>
        <dbReference type="ChEBI" id="CHEBI:83834"/>
        <dbReference type="EC" id="5.2.1.8"/>
    </reaction>
</comment>
<dbReference type="Reactome" id="R-DDI-8937144">
    <property type="pathway name" value="Aryl hydrocarbon receptor signalling"/>
</dbReference>
<dbReference type="SMR" id="Q54R57"/>
<keyword evidence="3" id="KW-0697">Rotamase</keyword>
<dbReference type="PaxDb" id="44689-DDB0185482"/>
<organism evidence="6 7">
    <name type="scientific">Dictyostelium discoideum</name>
    <name type="common">Social amoeba</name>
    <dbReference type="NCBI Taxonomy" id="44689"/>
    <lineage>
        <taxon>Eukaryota</taxon>
        <taxon>Amoebozoa</taxon>
        <taxon>Evosea</taxon>
        <taxon>Eumycetozoa</taxon>
        <taxon>Dictyostelia</taxon>
        <taxon>Dictyosteliales</taxon>
        <taxon>Dictyosteliaceae</taxon>
        <taxon>Dictyostelium</taxon>
    </lineage>
</organism>
<evidence type="ECO:0000313" key="6">
    <source>
        <dbReference type="EMBL" id="EAL65684.1"/>
    </source>
</evidence>
<dbReference type="PROSITE" id="PS50005">
    <property type="entry name" value="TPR"/>
    <property type="match status" value="1"/>
</dbReference>
<dbReference type="EMBL" id="AAFI02000055">
    <property type="protein sequence ID" value="EAL65684.1"/>
    <property type="molecule type" value="Genomic_DNA"/>
</dbReference>
<dbReference type="PANTHER" id="PTHR46512">
    <property type="entry name" value="PEPTIDYLPROLYL ISOMERASE"/>
    <property type="match status" value="1"/>
</dbReference>
<evidence type="ECO:0000256" key="1">
    <source>
        <dbReference type="ARBA" id="ARBA00000971"/>
    </source>
</evidence>
<keyword evidence="5" id="KW-0802">TPR repeat</keyword>
<dbReference type="PANTHER" id="PTHR46512:SF9">
    <property type="entry name" value="PEPTIDYLPROLYL ISOMERASE"/>
    <property type="match status" value="1"/>
</dbReference>
<evidence type="ECO:0000256" key="5">
    <source>
        <dbReference type="PROSITE-ProRule" id="PRU00339"/>
    </source>
</evidence>
<evidence type="ECO:0000313" key="7">
    <source>
        <dbReference type="Proteomes" id="UP000002195"/>
    </source>
</evidence>
<gene>
    <name evidence="6" type="ORF">DDB_G0283399</name>
</gene>
<dbReference type="OMA" id="LMASEWK"/>
<sequence length="167" mass="19563">MPVNIEQASQNLNSKLINGNQNNINNNEKKFLSEFLRLKVEGNQLFKVKEFEKANQRFKQLNNLILSNKQISNEIISKEQMIENLQTQIQCCLLTNDWKTSLESCTKLLELDPNNLKAYQQRAKSYKHLKDYDESILDLERLIELDPKNKSAKLELKNIKNLINNNQ</sequence>
<name>Q54R57_DICDI</name>
<reference evidence="6 7" key="1">
    <citation type="journal article" date="2005" name="Nature">
        <title>The genome of the social amoeba Dictyostelium discoideum.</title>
        <authorList>
            <consortium name="The Dictyostelium discoideum Sequencing Consortium"/>
            <person name="Eichinger L."/>
            <person name="Pachebat J.A."/>
            <person name="Glockner G."/>
            <person name="Rajandream M.A."/>
            <person name="Sucgang R."/>
            <person name="Berriman M."/>
            <person name="Song J."/>
            <person name="Olsen R."/>
            <person name="Szafranski K."/>
            <person name="Xu Q."/>
            <person name="Tunggal B."/>
            <person name="Kummerfeld S."/>
            <person name="Madera M."/>
            <person name="Konfortov B.A."/>
            <person name="Rivero F."/>
            <person name="Bankier A.T."/>
            <person name="Lehmann R."/>
            <person name="Hamlin N."/>
            <person name="Davies R."/>
            <person name="Gaudet P."/>
            <person name="Fey P."/>
            <person name="Pilcher K."/>
            <person name="Chen G."/>
            <person name="Saunders D."/>
            <person name="Sodergren E."/>
            <person name="Davis P."/>
            <person name="Kerhornou A."/>
            <person name="Nie X."/>
            <person name="Hall N."/>
            <person name="Anjard C."/>
            <person name="Hemphill L."/>
            <person name="Bason N."/>
            <person name="Farbrother P."/>
            <person name="Desany B."/>
            <person name="Just E."/>
            <person name="Morio T."/>
            <person name="Rost R."/>
            <person name="Churcher C."/>
            <person name="Cooper J."/>
            <person name="Haydock S."/>
            <person name="van Driessche N."/>
            <person name="Cronin A."/>
            <person name="Goodhead I."/>
            <person name="Muzny D."/>
            <person name="Mourier T."/>
            <person name="Pain A."/>
            <person name="Lu M."/>
            <person name="Harper D."/>
            <person name="Lindsay R."/>
            <person name="Hauser H."/>
            <person name="James K."/>
            <person name="Quiles M."/>
            <person name="Madan Babu M."/>
            <person name="Saito T."/>
            <person name="Buchrieser C."/>
            <person name="Wardroper A."/>
            <person name="Felder M."/>
            <person name="Thangavelu M."/>
            <person name="Johnson D."/>
            <person name="Knights A."/>
            <person name="Loulseged H."/>
            <person name="Mungall K."/>
            <person name="Oliver K."/>
            <person name="Price C."/>
            <person name="Quail M.A."/>
            <person name="Urushihara H."/>
            <person name="Hernandez J."/>
            <person name="Rabbinowitsch E."/>
            <person name="Steffen D."/>
            <person name="Sanders M."/>
            <person name="Ma J."/>
            <person name="Kohara Y."/>
            <person name="Sharp S."/>
            <person name="Simmonds M."/>
            <person name="Spiegler S."/>
            <person name="Tivey A."/>
            <person name="Sugano S."/>
            <person name="White B."/>
            <person name="Walker D."/>
            <person name="Woodward J."/>
            <person name="Winckler T."/>
            <person name="Tanaka Y."/>
            <person name="Shaulsky G."/>
            <person name="Schleicher M."/>
            <person name="Weinstock G."/>
            <person name="Rosenthal A."/>
            <person name="Cox E.C."/>
            <person name="Chisholm R.L."/>
            <person name="Gibbs R."/>
            <person name="Loomis W.F."/>
            <person name="Platzer M."/>
            <person name="Kay R.R."/>
            <person name="Williams J."/>
            <person name="Dear P.H."/>
            <person name="Noegel A.A."/>
            <person name="Barrell B."/>
            <person name="Kuspa A."/>
        </authorList>
    </citation>
    <scope>NUCLEOTIDE SEQUENCE [LARGE SCALE GENOMIC DNA]</scope>
    <source>
        <strain evidence="6 7">AX4</strain>
    </source>
</reference>
<comment type="caution">
    <text evidence="6">The sequence shown here is derived from an EMBL/GenBank/DDBJ whole genome shotgun (WGS) entry which is preliminary data.</text>
</comment>
<dbReference type="RefSeq" id="XP_639034.1">
    <property type="nucleotide sequence ID" value="XM_633942.1"/>
</dbReference>
<dbReference type="InterPro" id="IPR019734">
    <property type="entry name" value="TPR_rpt"/>
</dbReference>
<evidence type="ECO:0000256" key="2">
    <source>
        <dbReference type="ARBA" id="ARBA00013194"/>
    </source>
</evidence>
<dbReference type="HOGENOM" id="CLU_1597511_0_0_1"/>
<dbReference type="SUPFAM" id="SSF48452">
    <property type="entry name" value="TPR-like"/>
    <property type="match status" value="1"/>
</dbReference>
<dbReference type="dictyBase" id="DDB_G0283399"/>
<dbReference type="Proteomes" id="UP000002195">
    <property type="component" value="Unassembled WGS sequence"/>
</dbReference>
<dbReference type="KEGG" id="ddi:DDB_G0283399"/>
<dbReference type="AlphaFoldDB" id="Q54R57"/>
<keyword evidence="4" id="KW-0413">Isomerase</keyword>
<dbReference type="InParanoid" id="Q54R57"/>
<dbReference type="Gene3D" id="1.25.40.10">
    <property type="entry name" value="Tetratricopeptide repeat domain"/>
    <property type="match status" value="1"/>
</dbReference>
<dbReference type="PhylomeDB" id="Q54R57"/>
<dbReference type="SMART" id="SM00028">
    <property type="entry name" value="TPR"/>
    <property type="match status" value="2"/>
</dbReference>
<dbReference type="GeneID" id="8624059"/>
<dbReference type="GO" id="GO:0003755">
    <property type="term" value="F:peptidyl-prolyl cis-trans isomerase activity"/>
    <property type="evidence" value="ECO:0007669"/>
    <property type="project" value="UniProtKB-EC"/>
</dbReference>
<evidence type="ECO:0000256" key="4">
    <source>
        <dbReference type="ARBA" id="ARBA00023235"/>
    </source>
</evidence>
<dbReference type="STRING" id="44689.Q54R57"/>
<dbReference type="InterPro" id="IPR011990">
    <property type="entry name" value="TPR-like_helical_dom_sf"/>
</dbReference>
<proteinExistence type="predicted"/>
<dbReference type="Pfam" id="PF13181">
    <property type="entry name" value="TPR_8"/>
    <property type="match status" value="1"/>
</dbReference>
<dbReference type="EC" id="5.2.1.8" evidence="2"/>
<evidence type="ECO:0000256" key="3">
    <source>
        <dbReference type="ARBA" id="ARBA00023110"/>
    </source>
</evidence>
<dbReference type="InterPro" id="IPR050754">
    <property type="entry name" value="FKBP4/5/8-like"/>
</dbReference>
<dbReference type="eggNOG" id="KOG0546">
    <property type="taxonomic scope" value="Eukaryota"/>
</dbReference>